<comment type="caution">
    <text evidence="3">The sequence shown here is derived from an EMBL/GenBank/DDBJ whole genome shotgun (WGS) entry which is preliminary data.</text>
</comment>
<dbReference type="Gramene" id="chrUn0232G0000200-T1">
    <property type="protein sequence ID" value="KAI5381822.1"/>
    <property type="gene ID" value="KIW84_UN0401"/>
</dbReference>
<keyword evidence="1" id="KW-0511">Multifunctional enzyme</keyword>
<dbReference type="InterPro" id="IPR041577">
    <property type="entry name" value="RT_RNaseH_2"/>
</dbReference>
<keyword evidence="4" id="KW-1185">Reference proteome</keyword>
<dbReference type="EMBL" id="JAMSHJ010000004">
    <property type="protein sequence ID" value="KAI5415498.1"/>
    <property type="molecule type" value="Genomic_DNA"/>
</dbReference>
<organism evidence="3 4">
    <name type="scientific">Pisum sativum</name>
    <name type="common">Garden pea</name>
    <name type="synonym">Lathyrus oleraceus</name>
    <dbReference type="NCBI Taxonomy" id="3888"/>
    <lineage>
        <taxon>Eukaryota</taxon>
        <taxon>Viridiplantae</taxon>
        <taxon>Streptophyta</taxon>
        <taxon>Embryophyta</taxon>
        <taxon>Tracheophyta</taxon>
        <taxon>Spermatophyta</taxon>
        <taxon>Magnoliopsida</taxon>
        <taxon>eudicotyledons</taxon>
        <taxon>Gunneridae</taxon>
        <taxon>Pentapetalae</taxon>
        <taxon>rosids</taxon>
        <taxon>fabids</taxon>
        <taxon>Fabales</taxon>
        <taxon>Fabaceae</taxon>
        <taxon>Papilionoideae</taxon>
        <taxon>50 kb inversion clade</taxon>
        <taxon>NPAAA clade</taxon>
        <taxon>Hologalegina</taxon>
        <taxon>IRL clade</taxon>
        <taxon>Fabeae</taxon>
        <taxon>Lathyrus</taxon>
    </lineage>
</organism>
<sequence>MQSKEGFTSNKSFKVLVKVKDMELLTLIDSRATNNFIDPRLVELDLKVVETPTYVIEKYKIQGDPALCTRQAYWKAMAKALIDEGLGFYLQTLETDTGLSLPELTEWGEVLDPFEEVFHLPTRLPPMTDHDHAIMLKAETAIPNLRPYRYPSYQKHEIEKIEAQVALEGLKVAMTTIPVLAMPNFDKEFVLEIDGSGKGIGVVLMQEERPICYMSQTLSDRAQQKSIYERELMAIVTAIQKWLPYLMGRHFKVHTDKKSLKLITK</sequence>
<evidence type="ECO:0000313" key="3">
    <source>
        <dbReference type="EMBL" id="KAI5415498.1"/>
    </source>
</evidence>
<dbReference type="InterPro" id="IPR050951">
    <property type="entry name" value="Retrovirus_Pol_polyprotein"/>
</dbReference>
<dbReference type="SUPFAM" id="SSF56672">
    <property type="entry name" value="DNA/RNA polymerases"/>
    <property type="match status" value="1"/>
</dbReference>
<evidence type="ECO:0000256" key="1">
    <source>
        <dbReference type="ARBA" id="ARBA00023268"/>
    </source>
</evidence>
<feature type="domain" description="Reverse transcriptase/retrotransposon-derived protein RNase H-like" evidence="2">
    <location>
        <begin position="162"/>
        <end position="253"/>
    </location>
</feature>
<dbReference type="Pfam" id="PF17919">
    <property type="entry name" value="RT_RNaseH_2"/>
    <property type="match status" value="1"/>
</dbReference>
<dbReference type="PANTHER" id="PTHR37984:SF5">
    <property type="entry name" value="PROTEIN NYNRIN-LIKE"/>
    <property type="match status" value="1"/>
</dbReference>
<dbReference type="Gene3D" id="3.10.20.370">
    <property type="match status" value="1"/>
</dbReference>
<protein>
    <recommendedName>
        <fullName evidence="2">Reverse transcriptase/retrotransposon-derived protein RNase H-like domain-containing protein</fullName>
    </recommendedName>
</protein>
<dbReference type="PANTHER" id="PTHR37984">
    <property type="entry name" value="PROTEIN CBG26694"/>
    <property type="match status" value="1"/>
</dbReference>
<evidence type="ECO:0000313" key="4">
    <source>
        <dbReference type="Proteomes" id="UP001058974"/>
    </source>
</evidence>
<dbReference type="FunFam" id="3.10.20.370:FF:000001">
    <property type="entry name" value="Retrovirus-related Pol polyprotein from transposon 17.6-like protein"/>
    <property type="match status" value="1"/>
</dbReference>
<name>A0A9D4X6D7_PEA</name>
<dbReference type="Proteomes" id="UP001058974">
    <property type="component" value="Chromosome 4"/>
</dbReference>
<dbReference type="AlphaFoldDB" id="A0A9D4X6D7"/>
<accession>A0A9D4X6D7</accession>
<reference evidence="3 4" key="1">
    <citation type="journal article" date="2022" name="Nat. Genet.">
        <title>Improved pea reference genome and pan-genome highlight genomic features and evolutionary characteristics.</title>
        <authorList>
            <person name="Yang T."/>
            <person name="Liu R."/>
            <person name="Luo Y."/>
            <person name="Hu S."/>
            <person name="Wang D."/>
            <person name="Wang C."/>
            <person name="Pandey M.K."/>
            <person name="Ge S."/>
            <person name="Xu Q."/>
            <person name="Li N."/>
            <person name="Li G."/>
            <person name="Huang Y."/>
            <person name="Saxena R.K."/>
            <person name="Ji Y."/>
            <person name="Li M."/>
            <person name="Yan X."/>
            <person name="He Y."/>
            <person name="Liu Y."/>
            <person name="Wang X."/>
            <person name="Xiang C."/>
            <person name="Varshney R.K."/>
            <person name="Ding H."/>
            <person name="Gao S."/>
            <person name="Zong X."/>
        </authorList>
    </citation>
    <scope>NUCLEOTIDE SEQUENCE [LARGE SCALE GENOMIC DNA]</scope>
    <source>
        <strain evidence="3 4">cv. Zhongwan 6</strain>
    </source>
</reference>
<dbReference type="GO" id="GO:0003824">
    <property type="term" value="F:catalytic activity"/>
    <property type="evidence" value="ECO:0007669"/>
    <property type="project" value="UniProtKB-KW"/>
</dbReference>
<dbReference type="Gramene" id="Psat04G0079200-T1">
    <property type="protein sequence ID" value="KAI5415498.1"/>
    <property type="gene ID" value="KIW84_040792"/>
</dbReference>
<evidence type="ECO:0000259" key="2">
    <source>
        <dbReference type="Pfam" id="PF17919"/>
    </source>
</evidence>
<proteinExistence type="predicted"/>
<dbReference type="CDD" id="cd09274">
    <property type="entry name" value="RNase_HI_RT_Ty3"/>
    <property type="match status" value="1"/>
</dbReference>
<dbReference type="InterPro" id="IPR043502">
    <property type="entry name" value="DNA/RNA_pol_sf"/>
</dbReference>
<gene>
    <name evidence="3" type="ORF">KIW84_040792</name>
</gene>